<evidence type="ECO:0000259" key="16">
    <source>
        <dbReference type="PROSITE" id="PS51066"/>
    </source>
</evidence>
<dbReference type="InterPro" id="IPR015886">
    <property type="entry name" value="H2TH_FPG"/>
</dbReference>
<feature type="active site" description="Proton donor" evidence="15">
    <location>
        <position position="3"/>
    </location>
</feature>
<evidence type="ECO:0000256" key="2">
    <source>
        <dbReference type="ARBA" id="ARBA00009409"/>
    </source>
</evidence>
<comment type="cofactor">
    <cofactor evidence="15">
        <name>Zn(2+)</name>
        <dbReference type="ChEBI" id="CHEBI:29105"/>
    </cofactor>
    <text evidence="15">Binds 1 zinc ion per subunit.</text>
</comment>
<dbReference type="PROSITE" id="PS51068">
    <property type="entry name" value="FPG_CAT"/>
    <property type="match status" value="1"/>
</dbReference>
<dbReference type="OrthoDB" id="9800855at2"/>
<dbReference type="SUPFAM" id="SSF81624">
    <property type="entry name" value="N-terminal domain of MutM-like DNA repair proteins"/>
    <property type="match status" value="1"/>
</dbReference>
<dbReference type="InterPro" id="IPR010979">
    <property type="entry name" value="Ribosomal_uS13-like_H2TH"/>
</dbReference>
<feature type="binding site" evidence="15">
    <location>
        <position position="175"/>
    </location>
    <ligand>
        <name>DNA</name>
        <dbReference type="ChEBI" id="CHEBI:16991"/>
    </ligand>
</feature>
<dbReference type="InterPro" id="IPR015887">
    <property type="entry name" value="DNA_glyclase_Znf_dom_DNA_BS"/>
</dbReference>
<comment type="function">
    <text evidence="15">Involved in base excision repair of DNA damaged by oxidation or by mutagenic agents. Acts as DNA glycosylase that recognizes and removes damaged bases. Has a preference for oxidized purines, such as 7,8-dihydro-8-oxoguanine (8-oxoG). Has AP (apurinic/apyrimidinic) lyase activity and introduces nicks in the DNA strand. Cleaves the DNA backbone by beta-delta elimination to generate a single-strand break at the site of the removed base with both 3'- and 5'-phosphates.</text>
</comment>
<dbReference type="PROSITE" id="PS51066">
    <property type="entry name" value="ZF_FPG_2"/>
    <property type="match status" value="1"/>
</dbReference>
<feature type="domain" description="Formamidopyrimidine-DNA glycosylase catalytic" evidence="17">
    <location>
        <begin position="2"/>
        <end position="133"/>
    </location>
</feature>
<comment type="subunit">
    <text evidence="3 15">Monomer.</text>
</comment>
<dbReference type="Pfam" id="PF01149">
    <property type="entry name" value="Fapy_DNA_glyco"/>
    <property type="match status" value="1"/>
</dbReference>
<evidence type="ECO:0000256" key="1">
    <source>
        <dbReference type="ARBA" id="ARBA00001668"/>
    </source>
</evidence>
<dbReference type="EC" id="3.2.2.23" evidence="15"/>
<dbReference type="CDD" id="cd08966">
    <property type="entry name" value="EcFpg-like_N"/>
    <property type="match status" value="1"/>
</dbReference>
<feature type="active site" description="Proton donor; for delta-elimination activity" evidence="15">
    <location>
        <position position="284"/>
    </location>
</feature>
<dbReference type="PANTHER" id="PTHR22993:SF9">
    <property type="entry name" value="FORMAMIDOPYRIMIDINE-DNA GLYCOSYLASE"/>
    <property type="match status" value="1"/>
</dbReference>
<keyword evidence="5 15" id="KW-0227">DNA damage</keyword>
<feature type="active site" description="Schiff-base intermediate with DNA" evidence="15">
    <location>
        <position position="2"/>
    </location>
</feature>
<accession>A0A4P7LFU5</accession>
<dbReference type="Pfam" id="PF06831">
    <property type="entry name" value="H2TH"/>
    <property type="match status" value="1"/>
</dbReference>
<gene>
    <name evidence="15 18" type="primary">mutM</name>
    <name evidence="15" type="synonym">fpg</name>
    <name evidence="18" type="ORF">E0W60_12455</name>
</gene>
<feature type="domain" description="FPG-type" evidence="16">
    <location>
        <begin position="260"/>
        <end position="294"/>
    </location>
</feature>
<evidence type="ECO:0000256" key="5">
    <source>
        <dbReference type="ARBA" id="ARBA00022763"/>
    </source>
</evidence>
<evidence type="ECO:0000256" key="4">
    <source>
        <dbReference type="ARBA" id="ARBA00022723"/>
    </source>
</evidence>
<sequence>MPELPEVEVTRRGLLPHVVGRRIEAVTVRHRGLRWPVEPDLEARLAQRVVRRIERRGKYLLLECVSDDPAEPAGWLLVHLGMTGTLRVLPQAPPPGAHDHLDMVLAVGAEGVVAAEGAGGRLVLRFRDPRRFGAVLWTTLPEHELPSHPLLRTLGIEPFDAAFDGAWLHRHTRGRSAAIKTVLLAGGIVVGVGNIYASESLFRAGIRPTTPAGRLSRARCDRLAQAVRETLAQAIERGGSTLRDFVGSDGASGYFQLDCFVYDRAGQPCRVCATPVRQIVQGQRSTFYCPNCQH</sequence>
<dbReference type="InterPro" id="IPR020629">
    <property type="entry name" value="FPG_Glyclase"/>
</dbReference>
<comment type="catalytic activity">
    <reaction evidence="1 15">
        <text>Hydrolysis of DNA containing ring-opened 7-methylguanine residues, releasing 2,6-diamino-4-hydroxy-5-(N-methyl)formamidopyrimidine.</text>
        <dbReference type="EC" id="3.2.2.23"/>
    </reaction>
</comment>
<evidence type="ECO:0000256" key="7">
    <source>
        <dbReference type="ARBA" id="ARBA00022801"/>
    </source>
</evidence>
<reference evidence="18 19" key="1">
    <citation type="submission" date="2019-03" db="EMBL/GenBank/DDBJ databases">
        <title>Efficiently degradation of phenoxyalkanoic acid herbicides by Cupriavidus oxalaticus strain X32.</title>
        <authorList>
            <person name="Sheng X."/>
        </authorList>
    </citation>
    <scope>NUCLEOTIDE SEQUENCE [LARGE SCALE GENOMIC DNA]</scope>
    <source>
        <strain evidence="18 19">X32</strain>
    </source>
</reference>
<dbReference type="FunFam" id="1.10.8.50:FF:000003">
    <property type="entry name" value="Formamidopyrimidine-DNA glycosylase"/>
    <property type="match status" value="1"/>
</dbReference>
<feature type="binding site" evidence="15">
    <location>
        <position position="130"/>
    </location>
    <ligand>
        <name>DNA</name>
        <dbReference type="ChEBI" id="CHEBI:16991"/>
    </ligand>
</feature>
<comment type="similarity">
    <text evidence="2 15">Belongs to the FPG family.</text>
</comment>
<dbReference type="Gene3D" id="3.20.190.10">
    <property type="entry name" value="MutM-like, N-terminal"/>
    <property type="match status" value="1"/>
</dbReference>
<dbReference type="InterPro" id="IPR012319">
    <property type="entry name" value="FPG_cat"/>
</dbReference>
<evidence type="ECO:0000256" key="9">
    <source>
        <dbReference type="ARBA" id="ARBA00023125"/>
    </source>
</evidence>
<proteinExistence type="inferred from homology"/>
<keyword evidence="12 15" id="KW-0511">Multifunctional enzyme</keyword>
<evidence type="ECO:0000256" key="10">
    <source>
        <dbReference type="ARBA" id="ARBA00023204"/>
    </source>
</evidence>
<evidence type="ECO:0000256" key="14">
    <source>
        <dbReference type="ARBA" id="ARBA00044632"/>
    </source>
</evidence>
<dbReference type="KEGG" id="cox:E0W60_12455"/>
<dbReference type="GO" id="GO:0003684">
    <property type="term" value="F:damaged DNA binding"/>
    <property type="evidence" value="ECO:0007669"/>
    <property type="project" value="InterPro"/>
</dbReference>
<keyword evidence="13 15" id="KW-0326">Glycosidase</keyword>
<dbReference type="Gene3D" id="1.10.8.50">
    <property type="match status" value="1"/>
</dbReference>
<keyword evidence="11 15" id="KW-0456">Lyase</keyword>
<dbReference type="EMBL" id="CP038635">
    <property type="protein sequence ID" value="QBY52043.1"/>
    <property type="molecule type" value="Genomic_DNA"/>
</dbReference>
<feature type="active site" description="Proton donor; for beta-elimination activity" evidence="15">
    <location>
        <position position="58"/>
    </location>
</feature>
<protein>
    <recommendedName>
        <fullName evidence="15">Formamidopyrimidine-DNA glycosylase</fullName>
        <shortName evidence="15">Fapy-DNA glycosylase</shortName>
        <ecNumber evidence="15">3.2.2.23</ecNumber>
    </recommendedName>
    <alternativeName>
        <fullName evidence="15">DNA-(apurinic or apyrimidinic site) lyase MutM</fullName>
        <shortName evidence="15">AP lyase MutM</shortName>
        <ecNumber evidence="15">4.2.99.18</ecNumber>
    </alternativeName>
</protein>
<organism evidence="18 19">
    <name type="scientific">Cupriavidus oxalaticus</name>
    <dbReference type="NCBI Taxonomy" id="96344"/>
    <lineage>
        <taxon>Bacteria</taxon>
        <taxon>Pseudomonadati</taxon>
        <taxon>Pseudomonadota</taxon>
        <taxon>Betaproteobacteria</taxon>
        <taxon>Burkholderiales</taxon>
        <taxon>Burkholderiaceae</taxon>
        <taxon>Cupriavidus</taxon>
    </lineage>
</organism>
<evidence type="ECO:0000256" key="3">
    <source>
        <dbReference type="ARBA" id="ARBA00011245"/>
    </source>
</evidence>
<dbReference type="GO" id="GO:0006284">
    <property type="term" value="P:base-excision repair"/>
    <property type="evidence" value="ECO:0007669"/>
    <property type="project" value="InterPro"/>
</dbReference>
<keyword evidence="10 15" id="KW-0234">DNA repair</keyword>
<evidence type="ECO:0000256" key="15">
    <source>
        <dbReference type="HAMAP-Rule" id="MF_00103"/>
    </source>
</evidence>
<dbReference type="SUPFAM" id="SSF46946">
    <property type="entry name" value="S13-like H2TH domain"/>
    <property type="match status" value="1"/>
</dbReference>
<dbReference type="SUPFAM" id="SSF57716">
    <property type="entry name" value="Glucocorticoid receptor-like (DNA-binding domain)"/>
    <property type="match status" value="1"/>
</dbReference>
<dbReference type="InterPro" id="IPR000214">
    <property type="entry name" value="Znf_DNA_glyclase/AP_lyase"/>
</dbReference>
<keyword evidence="9 15" id="KW-0238">DNA-binding</keyword>
<evidence type="ECO:0000256" key="11">
    <source>
        <dbReference type="ARBA" id="ARBA00023239"/>
    </source>
</evidence>
<dbReference type="STRING" id="1349762.GCA_001592245_00081"/>
<dbReference type="Proteomes" id="UP000295294">
    <property type="component" value="Chromosome 2"/>
</dbReference>
<dbReference type="RefSeq" id="WP_135704359.1">
    <property type="nucleotide sequence ID" value="NZ_CP038635.1"/>
</dbReference>
<keyword evidence="8 15" id="KW-0862">Zinc</keyword>
<dbReference type="PROSITE" id="PS01242">
    <property type="entry name" value="ZF_FPG_1"/>
    <property type="match status" value="1"/>
</dbReference>
<dbReference type="HAMAP" id="MF_00103">
    <property type="entry name" value="Fapy_DNA_glycosyl"/>
    <property type="match status" value="1"/>
</dbReference>
<keyword evidence="6 15" id="KW-0863">Zinc-finger</keyword>
<dbReference type="InterPro" id="IPR035937">
    <property type="entry name" value="FPG_N"/>
</dbReference>
<dbReference type="PANTHER" id="PTHR22993">
    <property type="entry name" value="FORMAMIDOPYRIMIDINE-DNA GLYCOSYLASE"/>
    <property type="match status" value="1"/>
</dbReference>
<keyword evidence="7 15" id="KW-0378">Hydrolase</keyword>
<comment type="catalytic activity">
    <reaction evidence="14 15">
        <text>2'-deoxyribonucleotide-(2'-deoxyribose 5'-phosphate)-2'-deoxyribonucleotide-DNA = a 3'-end 2'-deoxyribonucleotide-(2,3-dehydro-2,3-deoxyribose 5'-phosphate)-DNA + a 5'-end 5'-phospho-2'-deoxyribonucleoside-DNA + H(+)</text>
        <dbReference type="Rhea" id="RHEA:66592"/>
        <dbReference type="Rhea" id="RHEA-COMP:13180"/>
        <dbReference type="Rhea" id="RHEA-COMP:16897"/>
        <dbReference type="Rhea" id="RHEA-COMP:17067"/>
        <dbReference type="ChEBI" id="CHEBI:15378"/>
        <dbReference type="ChEBI" id="CHEBI:136412"/>
        <dbReference type="ChEBI" id="CHEBI:157695"/>
        <dbReference type="ChEBI" id="CHEBI:167181"/>
        <dbReference type="EC" id="4.2.99.18"/>
    </reaction>
</comment>
<evidence type="ECO:0000256" key="8">
    <source>
        <dbReference type="ARBA" id="ARBA00022833"/>
    </source>
</evidence>
<evidence type="ECO:0000256" key="6">
    <source>
        <dbReference type="ARBA" id="ARBA00022771"/>
    </source>
</evidence>
<dbReference type="GO" id="GO:0034039">
    <property type="term" value="F:8-oxo-7,8-dihydroguanine DNA N-glycosylase activity"/>
    <property type="evidence" value="ECO:0007669"/>
    <property type="project" value="TreeGrafter"/>
</dbReference>
<dbReference type="AlphaFoldDB" id="A0A4P7LFU5"/>
<dbReference type="NCBIfam" id="NF002211">
    <property type="entry name" value="PRK01103.1"/>
    <property type="match status" value="1"/>
</dbReference>
<dbReference type="NCBIfam" id="TIGR00577">
    <property type="entry name" value="fpg"/>
    <property type="match status" value="1"/>
</dbReference>
<evidence type="ECO:0000313" key="18">
    <source>
        <dbReference type="EMBL" id="QBY52043.1"/>
    </source>
</evidence>
<dbReference type="GO" id="GO:0140078">
    <property type="term" value="F:class I DNA-(apurinic or apyrimidinic site) endonuclease activity"/>
    <property type="evidence" value="ECO:0007669"/>
    <property type="project" value="UniProtKB-EC"/>
</dbReference>
<feature type="binding site" evidence="15">
    <location>
        <position position="98"/>
    </location>
    <ligand>
        <name>DNA</name>
        <dbReference type="ChEBI" id="CHEBI:16991"/>
    </ligand>
</feature>
<name>A0A4P7LFU5_9BURK</name>
<evidence type="ECO:0000313" key="19">
    <source>
        <dbReference type="Proteomes" id="UP000295294"/>
    </source>
</evidence>
<evidence type="ECO:0000256" key="12">
    <source>
        <dbReference type="ARBA" id="ARBA00023268"/>
    </source>
</evidence>
<evidence type="ECO:0000259" key="17">
    <source>
        <dbReference type="PROSITE" id="PS51068"/>
    </source>
</evidence>
<dbReference type="SMART" id="SM01232">
    <property type="entry name" value="H2TH"/>
    <property type="match status" value="1"/>
</dbReference>
<keyword evidence="4 15" id="KW-0479">Metal-binding</keyword>
<dbReference type="EC" id="4.2.99.18" evidence="15"/>
<dbReference type="SMART" id="SM00898">
    <property type="entry name" value="Fapy_DNA_glyco"/>
    <property type="match status" value="1"/>
</dbReference>
<dbReference type="GO" id="GO:0008270">
    <property type="term" value="F:zinc ion binding"/>
    <property type="evidence" value="ECO:0007669"/>
    <property type="project" value="UniProtKB-UniRule"/>
</dbReference>
<evidence type="ECO:0000256" key="13">
    <source>
        <dbReference type="ARBA" id="ARBA00023295"/>
    </source>
</evidence>
<dbReference type="InterPro" id="IPR010663">
    <property type="entry name" value="Znf_FPG/IleRS"/>
</dbReference>
<dbReference type="Pfam" id="PF06827">
    <property type="entry name" value="zf-FPG_IleRS"/>
    <property type="match status" value="1"/>
</dbReference>